<comment type="subcellular location">
    <subcellularLocation>
        <location evidence="1">Nucleus</location>
    </subcellularLocation>
</comment>
<dbReference type="RefSeq" id="XP_001028009.2">
    <property type="nucleotide sequence ID" value="XM_001028009.3"/>
</dbReference>
<proteinExistence type="inferred from homology"/>
<evidence type="ECO:0000259" key="6">
    <source>
        <dbReference type="Pfam" id="PF24997"/>
    </source>
</evidence>
<dbReference type="AlphaFoldDB" id="I7MK33"/>
<evidence type="ECO:0000313" key="8">
    <source>
        <dbReference type="Proteomes" id="UP000009168"/>
    </source>
</evidence>
<dbReference type="KEGG" id="tet:TTHERM_00498210"/>
<feature type="domain" description="DNA replication complex GINS protein PSF1 C-terminal" evidence="6">
    <location>
        <begin position="152"/>
        <end position="200"/>
    </location>
</feature>
<feature type="domain" description="GINS subunit" evidence="5">
    <location>
        <begin position="49"/>
        <end position="132"/>
    </location>
</feature>
<gene>
    <name evidence="7" type="ORF">TTHERM_00498210</name>
</gene>
<dbReference type="InterPro" id="IPR036224">
    <property type="entry name" value="GINS_bundle-like_dom_sf"/>
</dbReference>
<protein>
    <submittedName>
        <fullName evidence="7">DNA replication complex GINS protein PSF1, putative</fullName>
    </submittedName>
</protein>
<evidence type="ECO:0000256" key="2">
    <source>
        <dbReference type="ARBA" id="ARBA00006677"/>
    </source>
</evidence>
<dbReference type="InterPro" id="IPR005339">
    <property type="entry name" value="GINS_Psf1"/>
</dbReference>
<dbReference type="HOGENOM" id="CLU_079191_1_0_1"/>
<evidence type="ECO:0000313" key="7">
    <source>
        <dbReference type="EMBL" id="EAS07767.2"/>
    </source>
</evidence>
<organism evidence="7 8">
    <name type="scientific">Tetrahymena thermophila (strain SB210)</name>
    <dbReference type="NCBI Taxonomy" id="312017"/>
    <lineage>
        <taxon>Eukaryota</taxon>
        <taxon>Sar</taxon>
        <taxon>Alveolata</taxon>
        <taxon>Ciliophora</taxon>
        <taxon>Intramacronucleata</taxon>
        <taxon>Oligohymenophorea</taxon>
        <taxon>Hymenostomatida</taxon>
        <taxon>Tetrahymenina</taxon>
        <taxon>Tetrahymenidae</taxon>
        <taxon>Tetrahymena</taxon>
    </lineage>
</organism>
<dbReference type="GeneID" id="7845534"/>
<dbReference type="OMA" id="MFCEKAT"/>
<sequence length="203" mass="24370">MDTIKASKLLKELKGSKFLPYYNEELIKDLKKDIKGHCDSFIKIISEPEDEIDSKQDKYQKYMTNIKTLQLIIYRYKRIILAYLSKRMDIIEQYFWEFGQNLPKEYKEFLHPDEKQYTENYRSLIVNYSKNMTQNYPDVNFDLTKDLEPPHDTFIEVRVLQDCGEILTSYGETIKLSKDTQHYVKRQEVEHLILQGYLKPIES</sequence>
<keyword evidence="3" id="KW-0235">DNA replication</keyword>
<keyword evidence="4" id="KW-0539">Nucleus</keyword>
<dbReference type="InParanoid" id="I7MK33"/>
<dbReference type="InterPro" id="IPR056783">
    <property type="entry name" value="PSF1_C"/>
</dbReference>
<accession>I7MK33</accession>
<dbReference type="GO" id="GO:1902983">
    <property type="term" value="P:DNA strand elongation involved in mitotic DNA replication"/>
    <property type="evidence" value="ECO:0007669"/>
    <property type="project" value="TreeGrafter"/>
</dbReference>
<evidence type="ECO:0000256" key="3">
    <source>
        <dbReference type="ARBA" id="ARBA00022705"/>
    </source>
</evidence>
<dbReference type="OrthoDB" id="10252587at2759"/>
<dbReference type="PANTHER" id="PTHR12914:SF2">
    <property type="entry name" value="DNA REPLICATION COMPLEX GINS PROTEIN PSF1"/>
    <property type="match status" value="1"/>
</dbReference>
<dbReference type="Pfam" id="PF24997">
    <property type="entry name" value="PSF1_C"/>
    <property type="match status" value="1"/>
</dbReference>
<evidence type="ECO:0000256" key="1">
    <source>
        <dbReference type="ARBA" id="ARBA00004123"/>
    </source>
</evidence>
<dbReference type="CDD" id="cd11710">
    <property type="entry name" value="GINS_A_psf1"/>
    <property type="match status" value="1"/>
</dbReference>
<dbReference type="InterPro" id="IPR021151">
    <property type="entry name" value="GINS_A"/>
</dbReference>
<dbReference type="GO" id="GO:0000811">
    <property type="term" value="C:GINS complex"/>
    <property type="evidence" value="ECO:0007669"/>
    <property type="project" value="InterPro"/>
</dbReference>
<name>I7MK33_TETTS</name>
<dbReference type="STRING" id="312017.I7MK33"/>
<dbReference type="SUPFAM" id="SSF158573">
    <property type="entry name" value="GINS helical bundle-like"/>
    <property type="match status" value="1"/>
</dbReference>
<evidence type="ECO:0000259" key="5">
    <source>
        <dbReference type="Pfam" id="PF05916"/>
    </source>
</evidence>
<dbReference type="PANTHER" id="PTHR12914">
    <property type="entry name" value="PARTNER OF SLD5"/>
    <property type="match status" value="1"/>
</dbReference>
<evidence type="ECO:0000256" key="4">
    <source>
        <dbReference type="ARBA" id="ARBA00023242"/>
    </source>
</evidence>
<dbReference type="Proteomes" id="UP000009168">
    <property type="component" value="Unassembled WGS sequence"/>
</dbReference>
<dbReference type="Gene3D" id="1.20.58.1030">
    <property type="match status" value="1"/>
</dbReference>
<comment type="similarity">
    <text evidence="2">Belongs to the GINS1/PSF1 family.</text>
</comment>
<dbReference type="Pfam" id="PF05916">
    <property type="entry name" value="Sld5"/>
    <property type="match status" value="1"/>
</dbReference>
<keyword evidence="8" id="KW-1185">Reference proteome</keyword>
<dbReference type="CDD" id="cd21696">
    <property type="entry name" value="GINS_B_Psf1"/>
    <property type="match status" value="1"/>
</dbReference>
<dbReference type="EMBL" id="GG662212">
    <property type="protein sequence ID" value="EAS07767.2"/>
    <property type="molecule type" value="Genomic_DNA"/>
</dbReference>
<reference evidence="8" key="1">
    <citation type="journal article" date="2006" name="PLoS Biol.">
        <title>Macronuclear genome sequence of the ciliate Tetrahymena thermophila, a model eukaryote.</title>
        <authorList>
            <person name="Eisen J.A."/>
            <person name="Coyne R.S."/>
            <person name="Wu M."/>
            <person name="Wu D."/>
            <person name="Thiagarajan M."/>
            <person name="Wortman J.R."/>
            <person name="Badger J.H."/>
            <person name="Ren Q."/>
            <person name="Amedeo P."/>
            <person name="Jones K.M."/>
            <person name="Tallon L.J."/>
            <person name="Delcher A.L."/>
            <person name="Salzberg S.L."/>
            <person name="Silva J.C."/>
            <person name="Haas B.J."/>
            <person name="Majoros W.H."/>
            <person name="Farzad M."/>
            <person name="Carlton J.M."/>
            <person name="Smith R.K. Jr."/>
            <person name="Garg J."/>
            <person name="Pearlman R.E."/>
            <person name="Karrer K.M."/>
            <person name="Sun L."/>
            <person name="Manning G."/>
            <person name="Elde N.C."/>
            <person name="Turkewitz A.P."/>
            <person name="Asai D.J."/>
            <person name="Wilkes D.E."/>
            <person name="Wang Y."/>
            <person name="Cai H."/>
            <person name="Collins K."/>
            <person name="Stewart B.A."/>
            <person name="Lee S.R."/>
            <person name="Wilamowska K."/>
            <person name="Weinberg Z."/>
            <person name="Ruzzo W.L."/>
            <person name="Wloga D."/>
            <person name="Gaertig J."/>
            <person name="Frankel J."/>
            <person name="Tsao C.-C."/>
            <person name="Gorovsky M.A."/>
            <person name="Keeling P.J."/>
            <person name="Waller R.F."/>
            <person name="Patron N.J."/>
            <person name="Cherry J.M."/>
            <person name="Stover N.A."/>
            <person name="Krieger C.J."/>
            <person name="del Toro C."/>
            <person name="Ryder H.F."/>
            <person name="Williamson S.C."/>
            <person name="Barbeau R.A."/>
            <person name="Hamilton E.P."/>
            <person name="Orias E."/>
        </authorList>
    </citation>
    <scope>NUCLEOTIDE SEQUENCE [LARGE SCALE GENOMIC DNA]</scope>
    <source>
        <strain evidence="8">SB210</strain>
    </source>
</reference>
<dbReference type="eggNOG" id="KOG3303">
    <property type="taxonomic scope" value="Eukaryota"/>
</dbReference>